<evidence type="ECO:0000313" key="10">
    <source>
        <dbReference type="Proteomes" id="UP000324629"/>
    </source>
</evidence>
<keyword evidence="4 8" id="KW-1133">Transmembrane helix</keyword>
<feature type="transmembrane region" description="Helical" evidence="8">
    <location>
        <begin position="74"/>
        <end position="97"/>
    </location>
</feature>
<keyword evidence="2" id="KW-0813">Transport</keyword>
<evidence type="ECO:0000313" key="9">
    <source>
        <dbReference type="EMBL" id="KAA3675331.1"/>
    </source>
</evidence>
<feature type="transmembrane region" description="Helical" evidence="8">
    <location>
        <begin position="386"/>
        <end position="406"/>
    </location>
</feature>
<evidence type="ECO:0000256" key="6">
    <source>
        <dbReference type="ARBA" id="ARBA00038485"/>
    </source>
</evidence>
<evidence type="ECO:0000256" key="8">
    <source>
        <dbReference type="SAM" id="Phobius"/>
    </source>
</evidence>
<sequence>FCCSLQYPESIMCLSVWLLLVSGIFSICQSHVDNHEHSAPHFKYSKEANIHQTNIKAFGPHVLKRSLRPDSPQLVWSETALAVLLISVAPFLLLCLLPDLNKHQRLLKILLAFAAGGLLGDAFLHLIPHAIDDGDSGFGDHDHSHHDHTHTHHDHKRHLVVGLSVVSGIFIFLCIEKLIRLAKRGHTGHSHLVQPQNSNVTTSDSKSKNNKKRYVGNETVQKREKKQIKLECSTELRITGYLNLAADFTHNFTDGLAIGASFLVSRNVGVVTTLTVLFHELPHEIGDYAILINSGCSNKKALLLQLVTALGAVAGAVLSLLAAGVGLNVAVNKFDVSLVNDDLITLYILPFTAGGFIYIAMTSLLPDLLRTEENLKHTSGGVMIRLTQAVVEVLALVAGVGMMAALGSME</sequence>
<feature type="non-terminal residue" evidence="9">
    <location>
        <position position="1"/>
    </location>
</feature>
<evidence type="ECO:0000256" key="4">
    <source>
        <dbReference type="ARBA" id="ARBA00022989"/>
    </source>
</evidence>
<comment type="subcellular location">
    <subcellularLocation>
        <location evidence="1">Membrane</location>
        <topology evidence="1">Multi-pass membrane protein</topology>
    </subcellularLocation>
</comment>
<name>A0A5J4NIV1_9TREM</name>
<dbReference type="AlphaFoldDB" id="A0A5J4NIV1"/>
<dbReference type="GO" id="GO:0006882">
    <property type="term" value="P:intracellular zinc ion homeostasis"/>
    <property type="evidence" value="ECO:0007669"/>
    <property type="project" value="TreeGrafter"/>
</dbReference>
<dbReference type="GO" id="GO:0005385">
    <property type="term" value="F:zinc ion transmembrane transporter activity"/>
    <property type="evidence" value="ECO:0007669"/>
    <property type="project" value="TreeGrafter"/>
</dbReference>
<dbReference type="EMBL" id="QNGE01002582">
    <property type="protein sequence ID" value="KAA3675331.1"/>
    <property type="molecule type" value="Genomic_DNA"/>
</dbReference>
<organism evidence="9 10">
    <name type="scientific">Paragonimus westermani</name>
    <dbReference type="NCBI Taxonomy" id="34504"/>
    <lineage>
        <taxon>Eukaryota</taxon>
        <taxon>Metazoa</taxon>
        <taxon>Spiralia</taxon>
        <taxon>Lophotrochozoa</taxon>
        <taxon>Platyhelminthes</taxon>
        <taxon>Trematoda</taxon>
        <taxon>Digenea</taxon>
        <taxon>Plagiorchiida</taxon>
        <taxon>Troglotremata</taxon>
        <taxon>Troglotrematidae</taxon>
        <taxon>Paragonimus</taxon>
    </lineage>
</organism>
<comment type="caution">
    <text evidence="9">The sequence shown here is derived from an EMBL/GenBank/DDBJ whole genome shotgun (WGS) entry which is preliminary data.</text>
</comment>
<evidence type="ECO:0000256" key="5">
    <source>
        <dbReference type="ARBA" id="ARBA00023136"/>
    </source>
</evidence>
<feature type="transmembrane region" description="Helical" evidence="8">
    <location>
        <begin position="12"/>
        <end position="32"/>
    </location>
</feature>
<evidence type="ECO:0000256" key="3">
    <source>
        <dbReference type="ARBA" id="ARBA00022692"/>
    </source>
</evidence>
<dbReference type="PANTHER" id="PTHR16950">
    <property type="entry name" value="ZINC TRANSPORTER SLC39A7 HISTIDINE-RICH MEMBRANE PROTEIN KE4"/>
    <property type="match status" value="1"/>
</dbReference>
<comment type="similarity">
    <text evidence="6">Belongs to the ZIP transporter (TC 2.A.5) family. KE4/Catsup subfamily.</text>
</comment>
<feature type="transmembrane region" description="Helical" evidence="8">
    <location>
        <begin position="302"/>
        <end position="324"/>
    </location>
</feature>
<dbReference type="Proteomes" id="UP000324629">
    <property type="component" value="Unassembled WGS sequence"/>
</dbReference>
<feature type="transmembrane region" description="Helical" evidence="8">
    <location>
        <begin position="158"/>
        <end position="175"/>
    </location>
</feature>
<keyword evidence="10" id="KW-1185">Reference proteome</keyword>
<feature type="transmembrane region" description="Helical" evidence="8">
    <location>
        <begin position="344"/>
        <end position="365"/>
    </location>
</feature>
<accession>A0A5J4NIV1</accession>
<gene>
    <name evidence="9" type="ORF">DEA37_0012075</name>
</gene>
<evidence type="ECO:0000256" key="2">
    <source>
        <dbReference type="ARBA" id="ARBA00022448"/>
    </source>
</evidence>
<dbReference type="PANTHER" id="PTHR16950:SF25">
    <property type="entry name" value="ZINC TRANSPORTER SLC39A7"/>
    <property type="match status" value="1"/>
</dbReference>
<protein>
    <submittedName>
        <fullName evidence="9">Solute carrier family 39 (Zinc transporter), member 7</fullName>
    </submittedName>
</protein>
<feature type="region of interest" description="Disordered" evidence="7">
    <location>
        <begin position="189"/>
        <end position="220"/>
    </location>
</feature>
<evidence type="ECO:0000256" key="7">
    <source>
        <dbReference type="SAM" id="MobiDB-lite"/>
    </source>
</evidence>
<dbReference type="Pfam" id="PF02535">
    <property type="entry name" value="Zip"/>
    <property type="match status" value="1"/>
</dbReference>
<feature type="transmembrane region" description="Helical" evidence="8">
    <location>
        <begin position="109"/>
        <end position="131"/>
    </location>
</feature>
<dbReference type="InterPro" id="IPR003689">
    <property type="entry name" value="ZIP"/>
</dbReference>
<evidence type="ECO:0000256" key="1">
    <source>
        <dbReference type="ARBA" id="ARBA00004141"/>
    </source>
</evidence>
<proteinExistence type="inferred from homology"/>
<keyword evidence="5 8" id="KW-0472">Membrane</keyword>
<keyword evidence="3 8" id="KW-0812">Transmembrane</keyword>
<reference evidence="9 10" key="1">
    <citation type="journal article" date="2019" name="Gigascience">
        <title>Whole-genome sequence of the oriental lung fluke Paragonimus westermani.</title>
        <authorList>
            <person name="Oey H."/>
            <person name="Zakrzewski M."/>
            <person name="Narain K."/>
            <person name="Devi K.R."/>
            <person name="Agatsuma T."/>
            <person name="Nawaratna S."/>
            <person name="Gobert G.N."/>
            <person name="Jones M.K."/>
            <person name="Ragan M.A."/>
            <person name="McManus D.P."/>
            <person name="Krause L."/>
        </authorList>
    </citation>
    <scope>NUCLEOTIDE SEQUENCE [LARGE SCALE GENOMIC DNA]</scope>
    <source>
        <strain evidence="9 10">IND2009</strain>
    </source>
</reference>
<dbReference type="GO" id="GO:0016020">
    <property type="term" value="C:membrane"/>
    <property type="evidence" value="ECO:0007669"/>
    <property type="project" value="UniProtKB-SubCell"/>
</dbReference>